<dbReference type="EnsemblPlants" id="ORUFI01G08320.1">
    <property type="protein sequence ID" value="ORUFI01G08320.1"/>
    <property type="gene ID" value="ORUFI01G08320"/>
</dbReference>
<name>A0A0E0MT78_ORYRU</name>
<dbReference type="AlphaFoldDB" id="A0A0E0MT78"/>
<proteinExistence type="predicted"/>
<protein>
    <submittedName>
        <fullName evidence="2">Uncharacterized protein</fullName>
    </submittedName>
</protein>
<sequence length="79" mass="8091">KRRARGGAATVAVSTEAAVAPHPVSSPAVASADWSVQGDGLRGGWLGVGFPRGEGDRRSPALLPPPSWWSANQSFASPL</sequence>
<organism evidence="2 3">
    <name type="scientific">Oryza rufipogon</name>
    <name type="common">Brownbeard rice</name>
    <name type="synonym">Asian wild rice</name>
    <dbReference type="NCBI Taxonomy" id="4529"/>
    <lineage>
        <taxon>Eukaryota</taxon>
        <taxon>Viridiplantae</taxon>
        <taxon>Streptophyta</taxon>
        <taxon>Embryophyta</taxon>
        <taxon>Tracheophyta</taxon>
        <taxon>Spermatophyta</taxon>
        <taxon>Magnoliopsida</taxon>
        <taxon>Liliopsida</taxon>
        <taxon>Poales</taxon>
        <taxon>Poaceae</taxon>
        <taxon>BOP clade</taxon>
        <taxon>Oryzoideae</taxon>
        <taxon>Oryzeae</taxon>
        <taxon>Oryzinae</taxon>
        <taxon>Oryza</taxon>
    </lineage>
</organism>
<dbReference type="HOGENOM" id="CLU_2613085_0_0_1"/>
<reference evidence="2" key="2">
    <citation type="submission" date="2015-06" db="UniProtKB">
        <authorList>
            <consortium name="EnsemblPlants"/>
        </authorList>
    </citation>
    <scope>IDENTIFICATION</scope>
</reference>
<evidence type="ECO:0000313" key="2">
    <source>
        <dbReference type="EnsemblPlants" id="ORUFI01G08320.1"/>
    </source>
</evidence>
<evidence type="ECO:0000256" key="1">
    <source>
        <dbReference type="SAM" id="MobiDB-lite"/>
    </source>
</evidence>
<evidence type="ECO:0000313" key="3">
    <source>
        <dbReference type="Proteomes" id="UP000008022"/>
    </source>
</evidence>
<accession>A0A0E0MT78</accession>
<feature type="region of interest" description="Disordered" evidence="1">
    <location>
        <begin position="52"/>
        <end position="79"/>
    </location>
</feature>
<keyword evidence="3" id="KW-1185">Reference proteome</keyword>
<dbReference type="Proteomes" id="UP000008022">
    <property type="component" value="Unassembled WGS sequence"/>
</dbReference>
<dbReference type="Gramene" id="ORUFI01G08320.1">
    <property type="protein sequence ID" value="ORUFI01G08320.1"/>
    <property type="gene ID" value="ORUFI01G08320"/>
</dbReference>
<reference evidence="3" key="1">
    <citation type="submission" date="2013-06" db="EMBL/GenBank/DDBJ databases">
        <authorList>
            <person name="Zhao Q."/>
        </authorList>
    </citation>
    <scope>NUCLEOTIDE SEQUENCE</scope>
    <source>
        <strain evidence="3">cv. W1943</strain>
    </source>
</reference>